<protein>
    <submittedName>
        <fullName evidence="1">Uncharacterized protein</fullName>
    </submittedName>
</protein>
<name>A0A6G1LLD8_9PEZI</name>
<sequence>MDTNLVNEYLPQPAYDYPHETGRTAVDLVYSNMLGEHASTCKIILSQWMPVEACEVDGGCACCDEHCAREVLDEARSFYYDTALSSSPMQMKALKELLKGGAENHVMFASDFSECG</sequence>
<dbReference type="EMBL" id="ML995811">
    <property type="protein sequence ID" value="KAF2773430.1"/>
    <property type="molecule type" value="Genomic_DNA"/>
</dbReference>
<keyword evidence="2" id="KW-1185">Reference proteome</keyword>
<evidence type="ECO:0000313" key="1">
    <source>
        <dbReference type="EMBL" id="KAF2773430.1"/>
    </source>
</evidence>
<reference evidence="1" key="1">
    <citation type="journal article" date="2020" name="Stud. Mycol.">
        <title>101 Dothideomycetes genomes: a test case for predicting lifestyles and emergence of pathogens.</title>
        <authorList>
            <person name="Haridas S."/>
            <person name="Albert R."/>
            <person name="Binder M."/>
            <person name="Bloem J."/>
            <person name="Labutti K."/>
            <person name="Salamov A."/>
            <person name="Andreopoulos B."/>
            <person name="Baker S."/>
            <person name="Barry K."/>
            <person name="Bills G."/>
            <person name="Bluhm B."/>
            <person name="Cannon C."/>
            <person name="Castanera R."/>
            <person name="Culley D."/>
            <person name="Daum C."/>
            <person name="Ezra D."/>
            <person name="Gonzalez J."/>
            <person name="Henrissat B."/>
            <person name="Kuo A."/>
            <person name="Liang C."/>
            <person name="Lipzen A."/>
            <person name="Lutzoni F."/>
            <person name="Magnuson J."/>
            <person name="Mondo S."/>
            <person name="Nolan M."/>
            <person name="Ohm R."/>
            <person name="Pangilinan J."/>
            <person name="Park H.-J."/>
            <person name="Ramirez L."/>
            <person name="Alfaro M."/>
            <person name="Sun H."/>
            <person name="Tritt A."/>
            <person name="Yoshinaga Y."/>
            <person name="Zwiers L.-H."/>
            <person name="Turgeon B."/>
            <person name="Goodwin S."/>
            <person name="Spatafora J."/>
            <person name="Crous P."/>
            <person name="Grigoriev I."/>
        </authorList>
    </citation>
    <scope>NUCLEOTIDE SEQUENCE</scope>
    <source>
        <strain evidence="1">CBS 116005</strain>
    </source>
</reference>
<dbReference type="Proteomes" id="UP000799436">
    <property type="component" value="Unassembled WGS sequence"/>
</dbReference>
<organism evidence="1 2">
    <name type="scientific">Teratosphaeria nubilosa</name>
    <dbReference type="NCBI Taxonomy" id="161662"/>
    <lineage>
        <taxon>Eukaryota</taxon>
        <taxon>Fungi</taxon>
        <taxon>Dikarya</taxon>
        <taxon>Ascomycota</taxon>
        <taxon>Pezizomycotina</taxon>
        <taxon>Dothideomycetes</taxon>
        <taxon>Dothideomycetidae</taxon>
        <taxon>Mycosphaerellales</taxon>
        <taxon>Teratosphaeriaceae</taxon>
        <taxon>Teratosphaeria</taxon>
    </lineage>
</organism>
<dbReference type="Gene3D" id="3.20.20.140">
    <property type="entry name" value="Metal-dependent hydrolases"/>
    <property type="match status" value="1"/>
</dbReference>
<dbReference type="OrthoDB" id="2832284at2759"/>
<proteinExistence type="predicted"/>
<evidence type="ECO:0000313" key="2">
    <source>
        <dbReference type="Proteomes" id="UP000799436"/>
    </source>
</evidence>
<accession>A0A6G1LLD8</accession>
<gene>
    <name evidence="1" type="ORF">EJ03DRAFT_347936</name>
</gene>
<dbReference type="InterPro" id="IPR032466">
    <property type="entry name" value="Metal_Hydrolase"/>
</dbReference>
<dbReference type="SUPFAM" id="SSF51556">
    <property type="entry name" value="Metallo-dependent hydrolases"/>
    <property type="match status" value="1"/>
</dbReference>
<dbReference type="AlphaFoldDB" id="A0A6G1LLD8"/>